<dbReference type="EMBL" id="JAFMPP010000013">
    <property type="protein sequence ID" value="MBO0663726.1"/>
    <property type="molecule type" value="Genomic_DNA"/>
</dbReference>
<comment type="caution">
    <text evidence="1">The sequence shown here is derived from an EMBL/GenBank/DDBJ whole genome shotgun (WGS) entry which is preliminary data.</text>
</comment>
<dbReference type="Proteomes" id="UP000664122">
    <property type="component" value="Unassembled WGS sequence"/>
</dbReference>
<dbReference type="AlphaFoldDB" id="A0A939JXU4"/>
<dbReference type="RefSeq" id="WP_207258637.1">
    <property type="nucleotide sequence ID" value="NZ_JAFMPP010000013.1"/>
</dbReference>
<accession>A0A939JXU4</accession>
<dbReference type="InterPro" id="IPR050708">
    <property type="entry name" value="T6SS_VgrG/RHS"/>
</dbReference>
<dbReference type="NCBIfam" id="TIGR03696">
    <property type="entry name" value="Rhs_assc_core"/>
    <property type="match status" value="1"/>
</dbReference>
<organism evidence="1 2">
    <name type="scientific">Jiella flava</name>
    <dbReference type="NCBI Taxonomy" id="2816857"/>
    <lineage>
        <taxon>Bacteria</taxon>
        <taxon>Pseudomonadati</taxon>
        <taxon>Pseudomonadota</taxon>
        <taxon>Alphaproteobacteria</taxon>
        <taxon>Hyphomicrobiales</taxon>
        <taxon>Aurantimonadaceae</taxon>
        <taxon>Jiella</taxon>
    </lineage>
</organism>
<evidence type="ECO:0000313" key="2">
    <source>
        <dbReference type="Proteomes" id="UP000664122"/>
    </source>
</evidence>
<dbReference type="Gene3D" id="2.180.10.10">
    <property type="entry name" value="RHS repeat-associated core"/>
    <property type="match status" value="1"/>
</dbReference>
<sequence length="202" mass="23494">MPGCAVEDHDDMDVVWRAKYRPFGGLISVAGPASLDARFPGQWFQLESGLSYNWHRYYDATLGRYTQPDPLGWIAGPSLYAYADGNPVGAYDPSGLQEFFLFARPWWYFDWLRTPPPPPGQPKPPGWTPDWTWRYPEGTSKQNPRWFDPQHGEWRFHPQDKWHPEPHWDYNPWNDWNSPWKNRPLSPSPLSPPCLGVGNQEA</sequence>
<proteinExistence type="predicted"/>
<keyword evidence="2" id="KW-1185">Reference proteome</keyword>
<dbReference type="PANTHER" id="PTHR32305:SF15">
    <property type="entry name" value="PROTEIN RHSA-RELATED"/>
    <property type="match status" value="1"/>
</dbReference>
<dbReference type="InterPro" id="IPR022385">
    <property type="entry name" value="Rhs_assc_core"/>
</dbReference>
<dbReference type="PANTHER" id="PTHR32305">
    <property type="match status" value="1"/>
</dbReference>
<name>A0A939JXU4_9HYPH</name>
<evidence type="ECO:0000313" key="1">
    <source>
        <dbReference type="EMBL" id="MBO0663726.1"/>
    </source>
</evidence>
<gene>
    <name evidence="1" type="ORF">J1C48_14155</name>
</gene>
<reference evidence="1" key="1">
    <citation type="submission" date="2021-03" db="EMBL/GenBank/DDBJ databases">
        <title>Whole genome sequence of Jiella sp. CQZ9-1.</title>
        <authorList>
            <person name="Tuo L."/>
        </authorList>
    </citation>
    <scope>NUCLEOTIDE SEQUENCE</scope>
    <source>
        <strain evidence="1">CQZ9-1</strain>
    </source>
</reference>
<protein>
    <submittedName>
        <fullName evidence="1">RHS repeat-associated core domain-containing protein</fullName>
    </submittedName>
</protein>